<accession>A0A3L6T3D7</accession>
<proteinExistence type="predicted"/>
<feature type="compositionally biased region" description="Basic and acidic residues" evidence="1">
    <location>
        <begin position="1"/>
        <end position="15"/>
    </location>
</feature>
<feature type="compositionally biased region" description="Low complexity" evidence="1">
    <location>
        <begin position="76"/>
        <end position="97"/>
    </location>
</feature>
<evidence type="ECO:0000256" key="1">
    <source>
        <dbReference type="SAM" id="MobiDB-lite"/>
    </source>
</evidence>
<feature type="region of interest" description="Disordered" evidence="1">
    <location>
        <begin position="62"/>
        <end position="111"/>
    </location>
</feature>
<protein>
    <submittedName>
        <fullName evidence="2">Uncharacterized protein</fullName>
    </submittedName>
</protein>
<name>A0A3L6T3D7_PANMI</name>
<organism evidence="2 3">
    <name type="scientific">Panicum miliaceum</name>
    <name type="common">Proso millet</name>
    <name type="synonym">Broomcorn millet</name>
    <dbReference type="NCBI Taxonomy" id="4540"/>
    <lineage>
        <taxon>Eukaryota</taxon>
        <taxon>Viridiplantae</taxon>
        <taxon>Streptophyta</taxon>
        <taxon>Embryophyta</taxon>
        <taxon>Tracheophyta</taxon>
        <taxon>Spermatophyta</taxon>
        <taxon>Magnoliopsida</taxon>
        <taxon>Liliopsida</taxon>
        <taxon>Poales</taxon>
        <taxon>Poaceae</taxon>
        <taxon>PACMAD clade</taxon>
        <taxon>Panicoideae</taxon>
        <taxon>Panicodae</taxon>
        <taxon>Paniceae</taxon>
        <taxon>Panicinae</taxon>
        <taxon>Panicum</taxon>
        <taxon>Panicum sect. Panicum</taxon>
    </lineage>
</organism>
<evidence type="ECO:0000313" key="3">
    <source>
        <dbReference type="Proteomes" id="UP000275267"/>
    </source>
</evidence>
<comment type="caution">
    <text evidence="2">The sequence shown here is derived from an EMBL/GenBank/DDBJ whole genome shotgun (WGS) entry which is preliminary data.</text>
</comment>
<evidence type="ECO:0000313" key="2">
    <source>
        <dbReference type="EMBL" id="RLN30466.1"/>
    </source>
</evidence>
<keyword evidence="3" id="KW-1185">Reference proteome</keyword>
<sequence length="152" mass="15680">MDRRRGDRKRAREGEQQEAAAAVTMADGGDGAWRRPAWVFDLPWQKCRGGLGVAGDGGVGLELYDDGRSGGGGRAQGSRSEGGRPSSGAAVGGAADASGRRGEEQMRADRQGVRLCGSERVGGAGRLGLDAGVLGSKVSLASWAYWATNLGF</sequence>
<dbReference type="EMBL" id="PQIB02000003">
    <property type="protein sequence ID" value="RLN30466.1"/>
    <property type="molecule type" value="Genomic_DNA"/>
</dbReference>
<dbReference type="Proteomes" id="UP000275267">
    <property type="component" value="Unassembled WGS sequence"/>
</dbReference>
<feature type="compositionally biased region" description="Basic and acidic residues" evidence="1">
    <location>
        <begin position="98"/>
        <end position="111"/>
    </location>
</feature>
<feature type="region of interest" description="Disordered" evidence="1">
    <location>
        <begin position="1"/>
        <end position="34"/>
    </location>
</feature>
<dbReference type="AlphaFoldDB" id="A0A3L6T3D7"/>
<reference evidence="3" key="1">
    <citation type="journal article" date="2019" name="Nat. Commun.">
        <title>The genome of broomcorn millet.</title>
        <authorList>
            <person name="Zou C."/>
            <person name="Miki D."/>
            <person name="Li D."/>
            <person name="Tang Q."/>
            <person name="Xiao L."/>
            <person name="Rajput S."/>
            <person name="Deng P."/>
            <person name="Jia W."/>
            <person name="Huang R."/>
            <person name="Zhang M."/>
            <person name="Sun Y."/>
            <person name="Hu J."/>
            <person name="Fu X."/>
            <person name="Schnable P.S."/>
            <person name="Li F."/>
            <person name="Zhang H."/>
            <person name="Feng B."/>
            <person name="Zhu X."/>
            <person name="Liu R."/>
            <person name="Schnable J.C."/>
            <person name="Zhu J.-K."/>
            <person name="Zhang H."/>
        </authorList>
    </citation>
    <scope>NUCLEOTIDE SEQUENCE [LARGE SCALE GENOMIC DNA]</scope>
</reference>
<gene>
    <name evidence="2" type="ORF">C2845_PM05G24130</name>
</gene>